<feature type="repeat" description="PPR" evidence="2">
    <location>
        <begin position="557"/>
        <end position="587"/>
    </location>
</feature>
<reference evidence="5" key="1">
    <citation type="journal article" date="2016" name="Nature">
        <title>The genome of the seagrass Zostera marina reveals angiosperm adaptation to the sea.</title>
        <authorList>
            <person name="Olsen J.L."/>
            <person name="Rouze P."/>
            <person name="Verhelst B."/>
            <person name="Lin Y.-C."/>
            <person name="Bayer T."/>
            <person name="Collen J."/>
            <person name="Dattolo E."/>
            <person name="De Paoli E."/>
            <person name="Dittami S."/>
            <person name="Maumus F."/>
            <person name="Michel G."/>
            <person name="Kersting A."/>
            <person name="Lauritano C."/>
            <person name="Lohaus R."/>
            <person name="Toepel M."/>
            <person name="Tonon T."/>
            <person name="Vanneste K."/>
            <person name="Amirebrahimi M."/>
            <person name="Brakel J."/>
            <person name="Bostroem C."/>
            <person name="Chovatia M."/>
            <person name="Grimwood J."/>
            <person name="Jenkins J.W."/>
            <person name="Jueterbock A."/>
            <person name="Mraz A."/>
            <person name="Stam W.T."/>
            <person name="Tice H."/>
            <person name="Bornberg-Bauer E."/>
            <person name="Green P.J."/>
            <person name="Pearson G.A."/>
            <person name="Procaccini G."/>
            <person name="Duarte C.M."/>
            <person name="Schmutz J."/>
            <person name="Reusch T.B.H."/>
            <person name="Van de Peer Y."/>
        </authorList>
    </citation>
    <scope>NUCLEOTIDE SEQUENCE [LARGE SCALE GENOMIC DNA]</scope>
    <source>
        <strain evidence="5">cv. Finnish</strain>
    </source>
</reference>
<protein>
    <submittedName>
        <fullName evidence="4">Pentatricopeptide repeat-containing protein</fullName>
    </submittedName>
</protein>
<dbReference type="PANTHER" id="PTHR47926:SF369">
    <property type="entry name" value="DYW DOMAIN-CONTAINING PROTEIN"/>
    <property type="match status" value="1"/>
</dbReference>
<dbReference type="PROSITE" id="PS51375">
    <property type="entry name" value="PPR"/>
    <property type="match status" value="9"/>
</dbReference>
<dbReference type="FunFam" id="1.25.40.10:FF:000344">
    <property type="entry name" value="Pentatricopeptide repeat-containing protein"/>
    <property type="match status" value="1"/>
</dbReference>
<dbReference type="NCBIfam" id="TIGR00756">
    <property type="entry name" value="PPR"/>
    <property type="match status" value="9"/>
</dbReference>
<keyword evidence="5" id="KW-1185">Reference proteome</keyword>
<proteinExistence type="predicted"/>
<dbReference type="EMBL" id="LFYR01002015">
    <property type="protein sequence ID" value="KMZ57874.1"/>
    <property type="molecule type" value="Genomic_DNA"/>
</dbReference>
<feature type="domain" description="DYW" evidence="3">
    <location>
        <begin position="804"/>
        <end position="895"/>
    </location>
</feature>
<dbReference type="InterPro" id="IPR046960">
    <property type="entry name" value="PPR_At4g14850-like_plant"/>
</dbReference>
<dbReference type="AlphaFoldDB" id="A0A0K9NM57"/>
<dbReference type="GO" id="GO:0008270">
    <property type="term" value="F:zinc ion binding"/>
    <property type="evidence" value="ECO:0007669"/>
    <property type="project" value="InterPro"/>
</dbReference>
<dbReference type="GO" id="GO:0003723">
    <property type="term" value="F:RNA binding"/>
    <property type="evidence" value="ECO:0000318"/>
    <property type="project" value="GO_Central"/>
</dbReference>
<evidence type="ECO:0000256" key="1">
    <source>
        <dbReference type="ARBA" id="ARBA00022737"/>
    </source>
</evidence>
<dbReference type="InterPro" id="IPR002885">
    <property type="entry name" value="PPR_rpt"/>
</dbReference>
<evidence type="ECO:0000313" key="5">
    <source>
        <dbReference type="Proteomes" id="UP000036987"/>
    </source>
</evidence>
<keyword evidence="1" id="KW-0677">Repeat</keyword>
<feature type="repeat" description="PPR" evidence="2">
    <location>
        <begin position="133"/>
        <end position="167"/>
    </location>
</feature>
<feature type="repeat" description="PPR" evidence="2">
    <location>
        <begin position="410"/>
        <end position="444"/>
    </location>
</feature>
<dbReference type="OrthoDB" id="185373at2759"/>
<feature type="repeat" description="PPR" evidence="2">
    <location>
        <begin position="588"/>
        <end position="622"/>
    </location>
</feature>
<dbReference type="Proteomes" id="UP000036987">
    <property type="component" value="Unassembled WGS sequence"/>
</dbReference>
<dbReference type="Pfam" id="PF13041">
    <property type="entry name" value="PPR_2"/>
    <property type="match status" value="3"/>
</dbReference>
<gene>
    <name evidence="4" type="ORF">ZOSMA_81G00920</name>
</gene>
<dbReference type="FunFam" id="1.25.40.10:FF:000242">
    <property type="entry name" value="Pentatricopeptide repeat-containing protein"/>
    <property type="match status" value="1"/>
</dbReference>
<sequence length="895" mass="100314">MEASSLLHRGSSNSFTVFSSEPPIVSKNPICTFLPKSKLVVSSTASKSSKVNLQQVIAVLDNGSSIDSTTFASLLQACIDVKSIVVGRRLHKKIEAVVDPADIFLMTKLISMYSKCGSLVEARKVFDTMRERNLFTWSAMIGGCIREKKWEDVVELFYMMKLDGCCIPDGFLVHRTLQACANCGDLVTGRLLHSIAIRFGFMDSSAADHVSNSILAMYVKCNEIQCAKTFFDKLGTKKDLVTWNTMLSGYCQFGRTEVALQLFDTMQKQGIKLGIITWNILISGLNQSDHPEKAMEMMKKMKGYGILPDVFTWTSLISGLAHNNRTVQALEFFHDMKLANVEPNGMTLMVALSACASLKNQEKGKELHCLVVKMGHSETIPVCNSLIDMYSKCGKIEIAESIFNKLPNRDVLTWNSMIGGYIQSGYSGKAYDLFSKMKDSDVCRNAVTWNVLISGYMQSGDDYQAIDLFQRMEKEGVSRNTSSWNLLISGSLHNRHGSSNGCDRNKALGIFRQMQALNIKPNSVTILSVLPACANLTSFQKIKEIHACVLRHGLHSKISVLNSLIDSYAKSGDIGAAESIFRGMSRRDTITWGSLISGYVLHRRPKLALDVFSRMKSEEVKPNKAALAGVLFCYGLLKMVDDGKQLFSTMMKNHQIKPGLEHYSAMVELLGRSGRVEEASEFIDLMEIESNFTVWFSLFTACRIHGCRKKAVTAVENMIRLEPWNPINRWLLLQLQSSTSSKLIKLHKQVNEEEHGCCWIEHSRKLIEFSTGESWKLNSIYNNKLDAFLSTIKQNEAIQVESDSIEIEEEEKEAITGTHSEKIAMGFKLISSSNTSHFPAMKYKTLRIIKNLRMCLNCHTATKLISASYECEILLKDPVCLHRFKDGACSCEDYW</sequence>
<feature type="repeat" description="PPR" evidence="2">
    <location>
        <begin position="274"/>
        <end position="308"/>
    </location>
</feature>
<dbReference type="Gene3D" id="1.25.40.10">
    <property type="entry name" value="Tetratricopeptide repeat domain"/>
    <property type="match status" value="5"/>
</dbReference>
<evidence type="ECO:0000259" key="3">
    <source>
        <dbReference type="Pfam" id="PF14432"/>
    </source>
</evidence>
<evidence type="ECO:0000313" key="4">
    <source>
        <dbReference type="EMBL" id="KMZ57874.1"/>
    </source>
</evidence>
<comment type="caution">
    <text evidence="4">The sequence shown here is derived from an EMBL/GenBank/DDBJ whole genome shotgun (WGS) entry which is preliminary data.</text>
</comment>
<name>A0A0K9NM57_ZOSMR</name>
<evidence type="ECO:0000256" key="2">
    <source>
        <dbReference type="PROSITE-ProRule" id="PRU00708"/>
    </source>
</evidence>
<dbReference type="OMA" id="RCLHHFK"/>
<dbReference type="InterPro" id="IPR032867">
    <property type="entry name" value="DYW_dom"/>
</dbReference>
<dbReference type="Pfam" id="PF14432">
    <property type="entry name" value="DYW_deaminase"/>
    <property type="match status" value="1"/>
</dbReference>
<accession>A0A0K9NM57</accession>
<feature type="repeat" description="PPR" evidence="2">
    <location>
        <begin position="102"/>
        <end position="132"/>
    </location>
</feature>
<dbReference type="PANTHER" id="PTHR47926">
    <property type="entry name" value="PENTATRICOPEPTIDE REPEAT-CONTAINING PROTEIN"/>
    <property type="match status" value="1"/>
</dbReference>
<feature type="repeat" description="PPR" evidence="2">
    <location>
        <begin position="309"/>
        <end position="343"/>
    </location>
</feature>
<dbReference type="STRING" id="29655.A0A0K9NM57"/>
<dbReference type="InterPro" id="IPR011990">
    <property type="entry name" value="TPR-like_helical_dom_sf"/>
</dbReference>
<dbReference type="Pfam" id="PF01535">
    <property type="entry name" value="PPR"/>
    <property type="match status" value="7"/>
</dbReference>
<feature type="repeat" description="PPR" evidence="2">
    <location>
        <begin position="445"/>
        <end position="479"/>
    </location>
</feature>
<dbReference type="GO" id="GO:0009451">
    <property type="term" value="P:RNA modification"/>
    <property type="evidence" value="ECO:0000318"/>
    <property type="project" value="GO_Central"/>
</dbReference>
<organism evidence="4 5">
    <name type="scientific">Zostera marina</name>
    <name type="common">Eelgrass</name>
    <dbReference type="NCBI Taxonomy" id="29655"/>
    <lineage>
        <taxon>Eukaryota</taxon>
        <taxon>Viridiplantae</taxon>
        <taxon>Streptophyta</taxon>
        <taxon>Embryophyta</taxon>
        <taxon>Tracheophyta</taxon>
        <taxon>Spermatophyta</taxon>
        <taxon>Magnoliopsida</taxon>
        <taxon>Liliopsida</taxon>
        <taxon>Zosteraceae</taxon>
        <taxon>Zostera</taxon>
    </lineage>
</organism>
<feature type="repeat" description="PPR" evidence="2">
    <location>
        <begin position="239"/>
        <end position="273"/>
    </location>
</feature>